<name>A0A6C0HDX7_9ZZZZ</name>
<sequence>MIIRFISDLHLEFYENIDKFLSKFASPMDNEVCILAGDIGDPFKENYDIFMKFISKTFVKTFVITGNHEYYNSSIEKTNSHLEEYFKQFDNISFLNNKCEFYENHWFIGTTLWSKITNKEYKINDVDYISDFDCEKYNKLNEECVKFLNDNIKENSIIITHHVPSYDLIDRHYKRYMFNYNEWFYCNMNDFIKDNKDKIKAWVYGHTHIQSVKTIEGILFLCNPIGYPTENPNFSLNSSIII</sequence>
<dbReference type="Pfam" id="PF00149">
    <property type="entry name" value="Metallophos"/>
    <property type="match status" value="1"/>
</dbReference>
<dbReference type="Gene3D" id="3.60.21.10">
    <property type="match status" value="1"/>
</dbReference>
<protein>
    <recommendedName>
        <fullName evidence="1">Calcineurin-like phosphoesterase domain-containing protein</fullName>
    </recommendedName>
</protein>
<dbReference type="EMBL" id="MN739940">
    <property type="protein sequence ID" value="QHT78831.1"/>
    <property type="molecule type" value="Genomic_DNA"/>
</dbReference>
<evidence type="ECO:0000259" key="1">
    <source>
        <dbReference type="Pfam" id="PF00149"/>
    </source>
</evidence>
<dbReference type="InterPro" id="IPR004843">
    <property type="entry name" value="Calcineurin-like_PHP"/>
</dbReference>
<dbReference type="SUPFAM" id="SSF56300">
    <property type="entry name" value="Metallo-dependent phosphatases"/>
    <property type="match status" value="1"/>
</dbReference>
<dbReference type="GO" id="GO:0016787">
    <property type="term" value="F:hydrolase activity"/>
    <property type="evidence" value="ECO:0007669"/>
    <property type="project" value="InterPro"/>
</dbReference>
<dbReference type="AlphaFoldDB" id="A0A6C0HDX7"/>
<organism evidence="2">
    <name type="scientific">viral metagenome</name>
    <dbReference type="NCBI Taxonomy" id="1070528"/>
    <lineage>
        <taxon>unclassified sequences</taxon>
        <taxon>metagenomes</taxon>
        <taxon>organismal metagenomes</taxon>
    </lineage>
</organism>
<evidence type="ECO:0000313" key="2">
    <source>
        <dbReference type="EMBL" id="QHT78831.1"/>
    </source>
</evidence>
<feature type="domain" description="Calcineurin-like phosphoesterase" evidence="1">
    <location>
        <begin position="3"/>
        <end position="209"/>
    </location>
</feature>
<accession>A0A6C0HDX7</accession>
<dbReference type="PANTHER" id="PTHR37844">
    <property type="entry name" value="SER/THR PROTEIN PHOSPHATASE SUPERFAMILY (AFU_ORTHOLOGUE AFUA_1G14840)"/>
    <property type="match status" value="1"/>
</dbReference>
<dbReference type="InterPro" id="IPR029052">
    <property type="entry name" value="Metallo-depent_PP-like"/>
</dbReference>
<proteinExistence type="predicted"/>
<reference evidence="2" key="1">
    <citation type="journal article" date="2020" name="Nature">
        <title>Giant virus diversity and host interactions through global metagenomics.</title>
        <authorList>
            <person name="Schulz F."/>
            <person name="Roux S."/>
            <person name="Paez-Espino D."/>
            <person name="Jungbluth S."/>
            <person name="Walsh D.A."/>
            <person name="Denef V.J."/>
            <person name="McMahon K.D."/>
            <person name="Konstantinidis K.T."/>
            <person name="Eloe-Fadrosh E.A."/>
            <person name="Kyrpides N.C."/>
            <person name="Woyke T."/>
        </authorList>
    </citation>
    <scope>NUCLEOTIDE SEQUENCE</scope>
    <source>
        <strain evidence="2">GVMAG-M-3300023179-92</strain>
    </source>
</reference>
<dbReference type="PANTHER" id="PTHR37844:SF1">
    <property type="entry name" value="CALCINEURIN-LIKE PHOSPHOESTERASE DOMAIN-CONTAINING PROTEIN"/>
    <property type="match status" value="1"/>
</dbReference>